<dbReference type="AlphaFoldDB" id="A0A1I3SRD6"/>
<evidence type="ECO:0000313" key="2">
    <source>
        <dbReference type="Proteomes" id="UP000199445"/>
    </source>
</evidence>
<dbReference type="InterPro" id="IPR052705">
    <property type="entry name" value="Gliding_Motility_GTPase"/>
</dbReference>
<accession>A0A1I3SRD6</accession>
<dbReference type="CDD" id="cd00882">
    <property type="entry name" value="Ras_like_GTPase"/>
    <property type="match status" value="1"/>
</dbReference>
<name>A0A1I3SRD6_9GAMM</name>
<keyword evidence="2" id="KW-1185">Reference proteome</keyword>
<evidence type="ECO:0000313" key="1">
    <source>
        <dbReference type="EMBL" id="SFJ60007.1"/>
    </source>
</evidence>
<evidence type="ECO:0008006" key="3">
    <source>
        <dbReference type="Google" id="ProtNLM"/>
    </source>
</evidence>
<dbReference type="InterPro" id="IPR027417">
    <property type="entry name" value="P-loop_NTPase"/>
</dbReference>
<organism evidence="1 2">
    <name type="scientific">Marinobacter persicus</name>
    <dbReference type="NCBI Taxonomy" id="930118"/>
    <lineage>
        <taxon>Bacteria</taxon>
        <taxon>Pseudomonadati</taxon>
        <taxon>Pseudomonadota</taxon>
        <taxon>Gammaproteobacteria</taxon>
        <taxon>Pseudomonadales</taxon>
        <taxon>Marinobacteraceae</taxon>
        <taxon>Marinobacter</taxon>
    </lineage>
</organism>
<protein>
    <recommendedName>
        <fullName evidence="3">GTPase</fullName>
    </recommendedName>
</protein>
<sequence length="226" mass="25393">MPDFSPEDNKLTLKVVFYGPALSGKTTNLMQLHTLLNPERKGELMVLETRDDRTLFFDMLPIGLRGTSGLDLRLKLYTVPGQVQHDSTRKAVLSRADGVVFVADSQLNQQDNNAIAFGNLEENLEKVGLDIDTLPMAVQFNKRDLPHVVAEDELQGWWADTPWAPLIMASALKGEGVIRTFRTLLDRLYTVVDDEFHLAADHGINRRQFVERLSRSSDSEVPGAEF</sequence>
<dbReference type="OrthoDB" id="9779858at2"/>
<dbReference type="RefSeq" id="WP_091702599.1">
    <property type="nucleotide sequence ID" value="NZ_BMYN01000001.1"/>
</dbReference>
<gene>
    <name evidence="1" type="ORF">SAMN05216429_10420</name>
</gene>
<dbReference type="PANTHER" id="PTHR42708:SF1">
    <property type="entry name" value="GLIDING MOTILITY PROTEIN MGLA"/>
    <property type="match status" value="1"/>
</dbReference>
<reference evidence="1 2" key="1">
    <citation type="submission" date="2016-10" db="EMBL/GenBank/DDBJ databases">
        <authorList>
            <person name="de Groot N.N."/>
        </authorList>
    </citation>
    <scope>NUCLEOTIDE SEQUENCE [LARGE SCALE GENOMIC DNA]</scope>
    <source>
        <strain evidence="1 2">IBRC-M 10445</strain>
    </source>
</reference>
<dbReference type="PANTHER" id="PTHR42708">
    <property type="entry name" value="ATP/GTP-BINDING PROTEIN-RELATED"/>
    <property type="match status" value="1"/>
</dbReference>
<dbReference type="Gene3D" id="3.40.50.300">
    <property type="entry name" value="P-loop containing nucleotide triphosphate hydrolases"/>
    <property type="match status" value="1"/>
</dbReference>
<proteinExistence type="predicted"/>
<dbReference type="EMBL" id="FOSC01000004">
    <property type="protein sequence ID" value="SFJ60007.1"/>
    <property type="molecule type" value="Genomic_DNA"/>
</dbReference>
<dbReference type="Proteomes" id="UP000199445">
    <property type="component" value="Unassembled WGS sequence"/>
</dbReference>
<dbReference type="SUPFAM" id="SSF52540">
    <property type="entry name" value="P-loop containing nucleoside triphosphate hydrolases"/>
    <property type="match status" value="1"/>
</dbReference>